<sequence>MSRQPQEQRSQRRLKVSNGVKKIVAAVLAPQAASVQSHQRCPARPCEPMKERGNPEPRPRPGEAARYWWSVNPAQ</sequence>
<dbReference type="Proteomes" id="UP000324222">
    <property type="component" value="Unassembled WGS sequence"/>
</dbReference>
<comment type="caution">
    <text evidence="2">The sequence shown here is derived from an EMBL/GenBank/DDBJ whole genome shotgun (WGS) entry which is preliminary data.</text>
</comment>
<dbReference type="EMBL" id="VSRR010008394">
    <property type="protein sequence ID" value="MPC48649.1"/>
    <property type="molecule type" value="Genomic_DNA"/>
</dbReference>
<protein>
    <submittedName>
        <fullName evidence="2">Uncharacterized protein</fullName>
    </submittedName>
</protein>
<evidence type="ECO:0000313" key="2">
    <source>
        <dbReference type="EMBL" id="MPC48649.1"/>
    </source>
</evidence>
<evidence type="ECO:0000313" key="3">
    <source>
        <dbReference type="Proteomes" id="UP000324222"/>
    </source>
</evidence>
<reference evidence="2 3" key="1">
    <citation type="submission" date="2019-05" db="EMBL/GenBank/DDBJ databases">
        <title>Another draft genome of Portunus trituberculatus and its Hox gene families provides insights of decapod evolution.</title>
        <authorList>
            <person name="Jeong J.-H."/>
            <person name="Song I."/>
            <person name="Kim S."/>
            <person name="Choi T."/>
            <person name="Kim D."/>
            <person name="Ryu S."/>
            <person name="Kim W."/>
        </authorList>
    </citation>
    <scope>NUCLEOTIDE SEQUENCE [LARGE SCALE GENOMIC DNA]</scope>
    <source>
        <tissue evidence="2">Muscle</tissue>
    </source>
</reference>
<keyword evidence="3" id="KW-1185">Reference proteome</keyword>
<dbReference type="AlphaFoldDB" id="A0A5B7FTN4"/>
<organism evidence="2 3">
    <name type="scientific">Portunus trituberculatus</name>
    <name type="common">Swimming crab</name>
    <name type="synonym">Neptunus trituberculatus</name>
    <dbReference type="NCBI Taxonomy" id="210409"/>
    <lineage>
        <taxon>Eukaryota</taxon>
        <taxon>Metazoa</taxon>
        <taxon>Ecdysozoa</taxon>
        <taxon>Arthropoda</taxon>
        <taxon>Crustacea</taxon>
        <taxon>Multicrustacea</taxon>
        <taxon>Malacostraca</taxon>
        <taxon>Eumalacostraca</taxon>
        <taxon>Eucarida</taxon>
        <taxon>Decapoda</taxon>
        <taxon>Pleocyemata</taxon>
        <taxon>Brachyura</taxon>
        <taxon>Eubrachyura</taxon>
        <taxon>Portunoidea</taxon>
        <taxon>Portunidae</taxon>
        <taxon>Portuninae</taxon>
        <taxon>Portunus</taxon>
    </lineage>
</organism>
<name>A0A5B7FTN4_PORTR</name>
<proteinExistence type="predicted"/>
<feature type="region of interest" description="Disordered" evidence="1">
    <location>
        <begin position="30"/>
        <end position="75"/>
    </location>
</feature>
<accession>A0A5B7FTN4</accession>
<feature type="compositionally biased region" description="Basic and acidic residues" evidence="1">
    <location>
        <begin position="47"/>
        <end position="63"/>
    </location>
</feature>
<evidence type="ECO:0000256" key="1">
    <source>
        <dbReference type="SAM" id="MobiDB-lite"/>
    </source>
</evidence>
<gene>
    <name evidence="2" type="ORF">E2C01_042430</name>
</gene>